<evidence type="ECO:0000256" key="1">
    <source>
        <dbReference type="ARBA" id="ARBA00022512"/>
    </source>
</evidence>
<gene>
    <name evidence="9" type="ORF">NUH29_03460</name>
</gene>
<feature type="transmembrane region" description="Helical" evidence="6">
    <location>
        <begin position="2756"/>
        <end position="2777"/>
    </location>
</feature>
<keyword evidence="6" id="KW-0472">Membrane</keyword>
<evidence type="ECO:0000256" key="4">
    <source>
        <dbReference type="ARBA" id="ARBA00023088"/>
    </source>
</evidence>
<feature type="chain" id="PRO_5045956591" evidence="7">
    <location>
        <begin position="23"/>
        <end position="2784"/>
    </location>
</feature>
<dbReference type="PANTHER" id="PTHR34819">
    <property type="entry name" value="LARGE CYSTEINE-RICH PERIPLASMIC PROTEIN OMCB"/>
    <property type="match status" value="1"/>
</dbReference>
<dbReference type="InterPro" id="IPR001434">
    <property type="entry name" value="OmcB-like_DUF11"/>
</dbReference>
<keyword evidence="6" id="KW-0812">Transmembrane</keyword>
<dbReference type="NCBIfam" id="TIGR01451">
    <property type="entry name" value="B_ant_repeat"/>
    <property type="match status" value="3"/>
</dbReference>
<keyword evidence="4" id="KW-0572">Peptidoglycan-anchor</keyword>
<dbReference type="RefSeq" id="WP_258797575.1">
    <property type="nucleotide sequence ID" value="NZ_JANTHX010000004.1"/>
</dbReference>
<comment type="caution">
    <text evidence="9">The sequence shown here is derived from an EMBL/GenBank/DDBJ whole genome shotgun (WGS) entry which is preliminary data.</text>
</comment>
<reference evidence="9 10" key="1">
    <citation type="submission" date="2022-08" db="EMBL/GenBank/DDBJ databases">
        <authorList>
            <person name="Li F."/>
        </authorList>
    </citation>
    <scope>NUCLEOTIDE SEQUENCE [LARGE SCALE GENOMIC DNA]</scope>
    <source>
        <strain evidence="9 10">10F1B-8-1</strain>
    </source>
</reference>
<dbReference type="Gene3D" id="2.60.40.1140">
    <property type="entry name" value="Collagen-binding surface protein Cna, B-type domain"/>
    <property type="match status" value="2"/>
</dbReference>
<dbReference type="PROSITE" id="PS51318">
    <property type="entry name" value="TAT"/>
    <property type="match status" value="1"/>
</dbReference>
<dbReference type="InterPro" id="IPR047589">
    <property type="entry name" value="DUF11_rpt"/>
</dbReference>
<keyword evidence="1" id="KW-0134">Cell wall</keyword>
<evidence type="ECO:0000313" key="9">
    <source>
        <dbReference type="EMBL" id="MCS0498607.1"/>
    </source>
</evidence>
<evidence type="ECO:0000256" key="5">
    <source>
        <dbReference type="SAM" id="MobiDB-lite"/>
    </source>
</evidence>
<keyword evidence="3 7" id="KW-0732">Signal</keyword>
<dbReference type="InterPro" id="IPR051172">
    <property type="entry name" value="Chlamydia_OmcB"/>
</dbReference>
<evidence type="ECO:0000256" key="2">
    <source>
        <dbReference type="ARBA" id="ARBA00022525"/>
    </source>
</evidence>
<protein>
    <submittedName>
        <fullName evidence="9">DUF11 domain-containing protein</fullName>
    </submittedName>
</protein>
<evidence type="ECO:0000256" key="3">
    <source>
        <dbReference type="ARBA" id="ARBA00022729"/>
    </source>
</evidence>
<sequence length="2784" mass="282472">MIAGRRRLRFFAAVAAFTAVMAGVVAAPAAAAEITAVLDITKSVDKSTPARGQVFTYTITVDCSSDDCVDAQVVDPIPAEFSTFALNPTVVVTGAPASYAWGGSDGRTLTVSFTRALDSGGVGLASGDGPSIQVSLTVPAGLSPDWPSNGVPVVNTATVSADNALQKPADAPVTITVPYTVATSVGVDWTPPSAQFKVGEPSTATVTTRNTSNARATSLQVLAPTDPTASGNPFDLVDLTGFGTLTFPEGADLVQIDAYVAGAWVTGTPAATATLPALTGGATIADVTGLRVTFTSSAGTTLVAGGTAGSLVLEVAQRATNRSTSASLVLGDSTTLNVRGTVAVPGHGTASATASDGYVIQPLTVAVTGTTSFGASVIAAGTGTTATLRGTNTSNGPVGVLRLTQQPAELLADTHLTFTRLVDTGSGWPDGATAATITWIVDSGTAPAADTIAEGDPWPATPALASGQRIVGFTVDYTGAIAAGETAVVPFRFEVAPDIVADPSDVATLSNTIRVDAHNDAGDATPAYPNATMQVIYPQIDVALKKTVTPSAAVPPGGRSVTQLRASVGTQSGFVSPTSLVITDVDASGVDYWDAFDVVAIAPTQVPAGATLVIWTTTDGTSWSVFDTVVAGAVATTYASALPGGLVGVRFAFSNEDGFAQSTSVQGNLAFVARATLRGTSDPVASGATPTSYPNAATVDAGGDVELPGGGTVSAGDGDTGAGPVKELPGGGGLQASKSWQLVNGSATVSSQSGQQRTATLGWGTEITGHPTVVVSDPADPDAPVASTVFQAFDLVRIGAITPASDPYIAYDQVQDIRLYDGTSWTSVMGAACATASDCQGRFAGYTLTAAQRASTVAVEITFAEWDGGRGTATTDPLAPPVGSGVASSPELRPIDLVFQLRNRLRDATATPSDPWVTDERVYNRDPDAGLVENSVEVRAGSDATTAADTIMILDRPPGVGLTKTASATSLAIPVLGDVAASGYPTTNFVLTARNTSDARAWYLRVTDQMPCSSSDITSCVHATTGGVSGSTVNPYAGRAWDPTTSPFDAFTITGITMPTTSELSSAGVTGAVITVWHQDGTTTDYTYNVSTGGGRPSTAQLADAVGVSVLFTGVTVDGGTIASGADLKITLATRLREYLRSDSAARPQPGVVTNSAFTQVWDGVLDDTGVDAYASKSATVTLANAMIDVTATKAISPTTLLESARANDVTVTLSATRGTSTASPNLVAMEDTAATFWNVFELRGLAASSPVTLPTGATQVRVLLDTPGGRVAGPWGATPALPATTLADVTGIRFEFRKADDSIFSSTTNVNWGTAQAKFVVGVRAGYTFGSASAAVADSMTTSATNPSWGTDTATASASITLDPGTFRVAISKTPAVTSSPAGETVDFTLVARNTGTGYLDNPVVVDQLPTDASMPFGGSLLYDPTSEITYSTSSGGILPVTGQTVSYDDAARRITITWPAGARLAPGETYTIVIPLQLAPGLRTIDPAALNTYTFSSDRTLAACTLATANGRTVSFASGSKSCRTDALVTTYDASAISSFKGVKGDVGTGTTSTRGAINVNNAATPCVSDSQGFYRQPCAANTVVGGTDLWKLQFTNGGNIDASSASLVDVLPTPGDAYLRSGLPRLSTFDPVFAGDVVLQTSGESVGTTMTWQVTTSANPCPSFESDSTCSTASWVDGASFPTADYGLVTAVRVVFDFTGATGGVLKPGATVGVTYRTVNTPTTAAGDNRAPVTASTAPARAWNSFGVYARFTNGDSRRVEPIRAGVQLATGPIQVAKAIAGVSAAFAPTSYSATASCTVAGVPVPLPASGALTLAAANAVPYTARIDGIPVGAVCRIVEGATDAVTVDYAPAASSGAGAELTVGTAATASAAVPTAQRATITNTFGTTSLTIVKSVDTEATVGSFGPFDFTLSCASDTGSGVVDVVLDPADAAFTLGGGESKTVTSIPAPADCTLTETDSDHADSITVSTGSDSDTVAEGEAAAVVLGSAAAYTTTVANRYEAGTLSVRKVVTGGTSYGDAEFDFDVTCTYDGQTLLDTSITLLADETHDFTELFPAGTSCAISETDAGGASDPADDATVIIPAPGSGDTVGAVTAVMTNQFDTGSVRITKERTGDGADAYGDGPFTAQLSCSWVRGGDALAIPLPDGGRVVLDAGNSYTATVTGLIAGASCVVTEPEAGAATATTIGTVPTVTDGGTADVTITNRFDVAGLHITKVRTGEGLDRWGAGPFTVEVVCGYDRDGTWVDIDLGADATQQLTAANGYEAQLDDLLVGAECTVTESDAGYAVASEVSTDDAPAVIPATGSATVTVTNTFLLGWLHIEKTSSAAIVQGDDTFDYSLAVSNPGHIDAAGVHVDDELDADLSYVDVVAPGWTCAVTGQDVDGYGGTLDCDADTVLVAGASASAIVVTVAVRAGIAKDELPNAAVVTSTTPQVDGDDDDIVTPVKWLDVTATPQCLRDAPWLYYDIDARNVDLDGKTLTIDWNDPDGAVVHTDVIPISSDMLDGDGVIHGRILWPGATVDADDYGIGWPGYRKALPGETPDFEELVYDPTLAEAALRTGATVTLSINPTTTVTAEYPPESATCPETLGSRDAGLWIQKDADRPVVAAGDDYRYTIVGGNDGYGAAQDVVLEDPIPSALKVLGVVPAAAATVDDPAWLGCAVTGRDDDGYGGVLRCVLDRPLGVGERTPEVALAVQLSTRAGLGPIVNVATLSGIEVEADPTRAATLPTLAVDDDAVTMSLGLPDTGVEGVLAGAAAALLALLLGIGVLLLVGRRRRAG</sequence>
<dbReference type="InterPro" id="IPR046022">
    <property type="entry name" value="DUF5979"/>
</dbReference>
<feature type="signal peptide" evidence="7">
    <location>
        <begin position="1"/>
        <end position="22"/>
    </location>
</feature>
<keyword evidence="10" id="KW-1185">Reference proteome</keyword>
<evidence type="ECO:0000256" key="7">
    <source>
        <dbReference type="SAM" id="SignalP"/>
    </source>
</evidence>
<dbReference type="Gene3D" id="2.60.40.740">
    <property type="match status" value="1"/>
</dbReference>
<dbReference type="InterPro" id="IPR019931">
    <property type="entry name" value="LPXTG_anchor"/>
</dbReference>
<dbReference type="Pfam" id="PF01345">
    <property type="entry name" value="DUF11"/>
    <property type="match status" value="1"/>
</dbReference>
<dbReference type="PROSITE" id="PS50847">
    <property type="entry name" value="GRAM_POS_ANCHORING"/>
    <property type="match status" value="1"/>
</dbReference>
<name>A0ABT1ZD35_9MICO</name>
<evidence type="ECO:0000313" key="10">
    <source>
        <dbReference type="Proteomes" id="UP001205337"/>
    </source>
</evidence>
<evidence type="ECO:0000259" key="8">
    <source>
        <dbReference type="PROSITE" id="PS50847"/>
    </source>
</evidence>
<keyword evidence="2" id="KW-0964">Secreted</keyword>
<accession>A0ABT1ZD35</accession>
<dbReference type="Pfam" id="PF19407">
    <property type="entry name" value="DUF5979"/>
    <property type="match status" value="5"/>
</dbReference>
<organism evidence="9 10">
    <name type="scientific">Protaetiibacter mangrovi</name>
    <dbReference type="NCBI Taxonomy" id="2970926"/>
    <lineage>
        <taxon>Bacteria</taxon>
        <taxon>Bacillati</taxon>
        <taxon>Actinomycetota</taxon>
        <taxon>Actinomycetes</taxon>
        <taxon>Micrococcales</taxon>
        <taxon>Microbacteriaceae</taxon>
        <taxon>Protaetiibacter</taxon>
    </lineage>
</organism>
<dbReference type="Proteomes" id="UP001205337">
    <property type="component" value="Unassembled WGS sequence"/>
</dbReference>
<dbReference type="PANTHER" id="PTHR34819:SF3">
    <property type="entry name" value="CELL SURFACE PROTEIN"/>
    <property type="match status" value="1"/>
</dbReference>
<dbReference type="InterPro" id="IPR006311">
    <property type="entry name" value="TAT_signal"/>
</dbReference>
<keyword evidence="6" id="KW-1133">Transmembrane helix</keyword>
<feature type="compositionally biased region" description="Gly residues" evidence="5">
    <location>
        <begin position="708"/>
        <end position="721"/>
    </location>
</feature>
<feature type="domain" description="Gram-positive cocci surface proteins LPxTG" evidence="8">
    <location>
        <begin position="2748"/>
        <end position="2784"/>
    </location>
</feature>
<dbReference type="EMBL" id="JANTHX010000004">
    <property type="protein sequence ID" value="MCS0498607.1"/>
    <property type="molecule type" value="Genomic_DNA"/>
</dbReference>
<feature type="region of interest" description="Disordered" evidence="5">
    <location>
        <begin position="707"/>
        <end position="731"/>
    </location>
</feature>
<evidence type="ECO:0000256" key="6">
    <source>
        <dbReference type="SAM" id="Phobius"/>
    </source>
</evidence>
<proteinExistence type="predicted"/>